<dbReference type="Proteomes" id="UP000590749">
    <property type="component" value="Unassembled WGS sequence"/>
</dbReference>
<evidence type="ECO:0000313" key="2">
    <source>
        <dbReference type="EMBL" id="MBB3099052.1"/>
    </source>
</evidence>
<dbReference type="AlphaFoldDB" id="A0A7W5AMZ8"/>
<comment type="caution">
    <text evidence="2">The sequence shown here is derived from an EMBL/GenBank/DDBJ whole genome shotgun (WGS) entry which is preliminary data.</text>
</comment>
<organism evidence="2 3">
    <name type="scientific">Actinoplanes campanulatus</name>
    <dbReference type="NCBI Taxonomy" id="113559"/>
    <lineage>
        <taxon>Bacteria</taxon>
        <taxon>Bacillati</taxon>
        <taxon>Actinomycetota</taxon>
        <taxon>Actinomycetes</taxon>
        <taxon>Micromonosporales</taxon>
        <taxon>Micromonosporaceae</taxon>
        <taxon>Actinoplanes</taxon>
    </lineage>
</organism>
<protein>
    <recommendedName>
        <fullName evidence="1">DUF6891 domain-containing protein</fullName>
    </recommendedName>
</protein>
<gene>
    <name evidence="2" type="ORF">FHR83_006758</name>
</gene>
<dbReference type="EMBL" id="JACHXF010000017">
    <property type="protein sequence ID" value="MBB3099052.1"/>
    <property type="molecule type" value="Genomic_DNA"/>
</dbReference>
<dbReference type="RefSeq" id="WP_183225132.1">
    <property type="nucleotide sequence ID" value="NZ_BMPW01000020.1"/>
</dbReference>
<evidence type="ECO:0000313" key="3">
    <source>
        <dbReference type="Proteomes" id="UP000590749"/>
    </source>
</evidence>
<reference evidence="2 3" key="1">
    <citation type="submission" date="2020-08" db="EMBL/GenBank/DDBJ databases">
        <title>Genomic Encyclopedia of Type Strains, Phase III (KMG-III): the genomes of soil and plant-associated and newly described type strains.</title>
        <authorList>
            <person name="Whitman W."/>
        </authorList>
    </citation>
    <scope>NUCLEOTIDE SEQUENCE [LARGE SCALE GENOMIC DNA]</scope>
    <source>
        <strain evidence="2 3">CECT 3287</strain>
    </source>
</reference>
<evidence type="ECO:0000259" key="1">
    <source>
        <dbReference type="Pfam" id="PF21831"/>
    </source>
</evidence>
<feature type="domain" description="DUF6891" evidence="1">
    <location>
        <begin position="4"/>
        <end position="122"/>
    </location>
</feature>
<proteinExistence type="predicted"/>
<dbReference type="InterPro" id="IPR054186">
    <property type="entry name" value="DUF6891"/>
</dbReference>
<accession>A0A7W5AMZ8</accession>
<dbReference type="Pfam" id="PF21831">
    <property type="entry name" value="DUF6891"/>
    <property type="match status" value="1"/>
</dbReference>
<sequence>MTGTDRERLDTALANLRGQGVAVVVDLSGSSGVRDWDHADYLKAAATAGTGRWVGTHVGCDEHRGAYWDADGTLRYGHTNKPVTEVWLHHSHPEVARLLVDALAAAGLAVSWDGNPDSSVLLALAGGR</sequence>
<keyword evidence="3" id="KW-1185">Reference proteome</keyword>
<name>A0A7W5AMZ8_9ACTN</name>